<dbReference type="EMBL" id="BRPK01000016">
    <property type="protein sequence ID" value="GLB44085.1"/>
    <property type="molecule type" value="Genomic_DNA"/>
</dbReference>
<organism evidence="2 3">
    <name type="scientific">Lyophyllum shimeji</name>
    <name type="common">Hon-shimeji</name>
    <name type="synonym">Tricholoma shimeji</name>
    <dbReference type="NCBI Taxonomy" id="47721"/>
    <lineage>
        <taxon>Eukaryota</taxon>
        <taxon>Fungi</taxon>
        <taxon>Dikarya</taxon>
        <taxon>Basidiomycota</taxon>
        <taxon>Agaricomycotina</taxon>
        <taxon>Agaricomycetes</taxon>
        <taxon>Agaricomycetidae</taxon>
        <taxon>Agaricales</taxon>
        <taxon>Tricholomatineae</taxon>
        <taxon>Lyophyllaceae</taxon>
        <taxon>Lyophyllum</taxon>
    </lineage>
</organism>
<dbReference type="Proteomes" id="UP001063166">
    <property type="component" value="Unassembled WGS sequence"/>
</dbReference>
<proteinExistence type="predicted"/>
<feature type="compositionally biased region" description="Basic residues" evidence="1">
    <location>
        <begin position="149"/>
        <end position="163"/>
    </location>
</feature>
<gene>
    <name evidence="2" type="ORF">LshimejAT787_1600150</name>
</gene>
<keyword evidence="3" id="KW-1185">Reference proteome</keyword>
<evidence type="ECO:0000313" key="3">
    <source>
        <dbReference type="Proteomes" id="UP001063166"/>
    </source>
</evidence>
<evidence type="ECO:0000256" key="1">
    <source>
        <dbReference type="SAM" id="MobiDB-lite"/>
    </source>
</evidence>
<reference evidence="2" key="1">
    <citation type="submission" date="2022-07" db="EMBL/GenBank/DDBJ databases">
        <title>The genome of Lyophyllum shimeji provides insight into the initial evolution of ectomycorrhizal fungal genome.</title>
        <authorList>
            <person name="Kobayashi Y."/>
            <person name="Shibata T."/>
            <person name="Hirakawa H."/>
            <person name="Shigenobu S."/>
            <person name="Nishiyama T."/>
            <person name="Yamada A."/>
            <person name="Hasebe M."/>
            <person name="Kawaguchi M."/>
        </authorList>
    </citation>
    <scope>NUCLEOTIDE SEQUENCE</scope>
    <source>
        <strain evidence="2">AT787</strain>
    </source>
</reference>
<feature type="compositionally biased region" description="Basic and acidic residues" evidence="1">
    <location>
        <begin position="164"/>
        <end position="174"/>
    </location>
</feature>
<evidence type="ECO:0000313" key="2">
    <source>
        <dbReference type="EMBL" id="GLB44085.1"/>
    </source>
</evidence>
<sequence length="253" mass="27427">MRSETKRGFSEDHWVSFFQDAGPPLGAFFNFNVEDALNIEQLRRQPDDDWFIPEPNAASPPTADAADAAAVVDAAAAAPAEPWNSSETHREPAEGHASPMPHLQNPPPNLLPRRFVNQQVTAPSLSVLDYALYSSYGDEGGSGTAGARPHLKPRQAKRRRLRAEKRAEKQAEAGDPLKEVARKRIKLSLEQPIQLDADAWADYKERAPPLSAPASIPTISPSNIGAIAALPPAIADYVQQGLLLVQWDGSSSS</sequence>
<protein>
    <submittedName>
        <fullName evidence="2">Uncharacterized protein</fullName>
    </submittedName>
</protein>
<dbReference type="AlphaFoldDB" id="A0A9P3PW62"/>
<name>A0A9P3PW62_LYOSH</name>
<accession>A0A9P3PW62</accession>
<comment type="caution">
    <text evidence="2">The sequence shown here is derived from an EMBL/GenBank/DDBJ whole genome shotgun (WGS) entry which is preliminary data.</text>
</comment>
<feature type="region of interest" description="Disordered" evidence="1">
    <location>
        <begin position="75"/>
        <end position="112"/>
    </location>
</feature>
<feature type="region of interest" description="Disordered" evidence="1">
    <location>
        <begin position="139"/>
        <end position="174"/>
    </location>
</feature>